<dbReference type="Gene3D" id="3.40.980.10">
    <property type="entry name" value="MoaB/Mog-like domain"/>
    <property type="match status" value="1"/>
</dbReference>
<dbReference type="InterPro" id="IPR005111">
    <property type="entry name" value="MoeA_C_domain_IV"/>
</dbReference>
<comment type="similarity">
    <text evidence="3 6">Belongs to the MoeA family.</text>
</comment>
<evidence type="ECO:0000313" key="8">
    <source>
        <dbReference type="EMBL" id="MDQ0447444.1"/>
    </source>
</evidence>
<dbReference type="PANTHER" id="PTHR10192">
    <property type="entry name" value="MOLYBDOPTERIN BIOSYNTHESIS PROTEIN"/>
    <property type="match status" value="1"/>
</dbReference>
<dbReference type="InterPro" id="IPR008284">
    <property type="entry name" value="MoCF_biosynth_CS"/>
</dbReference>
<dbReference type="PANTHER" id="PTHR10192:SF5">
    <property type="entry name" value="GEPHYRIN"/>
    <property type="match status" value="1"/>
</dbReference>
<evidence type="ECO:0000256" key="5">
    <source>
        <dbReference type="ARBA" id="ARBA00047317"/>
    </source>
</evidence>
<comment type="catalytic activity">
    <reaction evidence="5">
        <text>adenylyl-molybdopterin + molybdate = Mo-molybdopterin + AMP + H(+)</text>
        <dbReference type="Rhea" id="RHEA:35047"/>
        <dbReference type="ChEBI" id="CHEBI:15378"/>
        <dbReference type="ChEBI" id="CHEBI:36264"/>
        <dbReference type="ChEBI" id="CHEBI:62727"/>
        <dbReference type="ChEBI" id="CHEBI:71302"/>
        <dbReference type="ChEBI" id="CHEBI:456215"/>
        <dbReference type="EC" id="2.10.1.1"/>
    </reaction>
</comment>
<evidence type="ECO:0000256" key="6">
    <source>
        <dbReference type="RuleBase" id="RU365090"/>
    </source>
</evidence>
<dbReference type="InterPro" id="IPR036425">
    <property type="entry name" value="MoaB/Mog-like_dom_sf"/>
</dbReference>
<proteinExistence type="inferred from homology"/>
<comment type="caution">
    <text evidence="8">The sequence shown here is derived from an EMBL/GenBank/DDBJ whole genome shotgun (WGS) entry which is preliminary data.</text>
</comment>
<dbReference type="EMBL" id="JAUSVP010000004">
    <property type="protein sequence ID" value="MDQ0447444.1"/>
    <property type="molecule type" value="Genomic_DNA"/>
</dbReference>
<keyword evidence="6 8" id="KW-0808">Transferase</keyword>
<dbReference type="InterPro" id="IPR001453">
    <property type="entry name" value="MoaB/Mog_dom"/>
</dbReference>
<comment type="function">
    <text evidence="1 6">Catalyzes the insertion of molybdate into adenylated molybdopterin with the concomitant release of AMP.</text>
</comment>
<dbReference type="NCBIfam" id="NF045515">
    <property type="entry name" value="Glp_gephyrin"/>
    <property type="match status" value="1"/>
</dbReference>
<keyword evidence="6" id="KW-0500">Molybdenum</keyword>
<sequence length="396" mass="40293">MSVADALATIRASLSVAVGRETVALWEADGRIVAEPVLAPMALPPFDNAAVDGYALRFDDLAPSGPTALPVAARIPAGSASAPLPPGTAARIFTGAPLPPGADTVAMQEETRIEGGTVVLPAGLARHANRRRAGEDVAPGALALSEGHRLGPRSLALAAALGLQSLTVRPRLRIALFSTGDEVCAEGGRLGPARIHDANRPMLAALLARTGARVSDGGILPDSRGALRDRLLGAAADHDLIVTSGGVSVGEEDHVRAVIGDIGALTLWRLAIKPGRPLAFGRIGRVPFVGLPGNPAAAYATALAILGPVVLHLTGAEPAPPLPLVRSGFAFAKKGGRREFLKVSLRVAADGVTEAVMAPGGALSALAASDGLVELPEDAEAIRPGDLLAYRPHAPV</sequence>
<dbReference type="InterPro" id="IPR038987">
    <property type="entry name" value="MoeA-like"/>
</dbReference>
<reference evidence="8 9" key="1">
    <citation type="submission" date="2023-07" db="EMBL/GenBank/DDBJ databases">
        <title>Genomic Encyclopedia of Type Strains, Phase IV (KMG-IV): sequencing the most valuable type-strain genomes for metagenomic binning, comparative biology and taxonomic classification.</title>
        <authorList>
            <person name="Goeker M."/>
        </authorList>
    </citation>
    <scope>NUCLEOTIDE SEQUENCE [LARGE SCALE GENOMIC DNA]</scope>
    <source>
        <strain evidence="8 9">DSM 19013</strain>
    </source>
</reference>
<accession>A0ABU0HYM6</accession>
<dbReference type="Pfam" id="PF00994">
    <property type="entry name" value="MoCF_biosynth"/>
    <property type="match status" value="1"/>
</dbReference>
<dbReference type="Proteomes" id="UP001231124">
    <property type="component" value="Unassembled WGS sequence"/>
</dbReference>
<dbReference type="NCBIfam" id="TIGR00177">
    <property type="entry name" value="molyb_syn"/>
    <property type="match status" value="1"/>
</dbReference>
<gene>
    <name evidence="8" type="ORF">QO012_001940</name>
</gene>
<dbReference type="InterPro" id="IPR036135">
    <property type="entry name" value="MoeA_linker/N_sf"/>
</dbReference>
<keyword evidence="6" id="KW-0460">Magnesium</keyword>
<comment type="pathway">
    <text evidence="2 6">Cofactor biosynthesis; molybdopterin biosynthesis.</text>
</comment>
<comment type="cofactor">
    <cofactor evidence="6">
        <name>Mg(2+)</name>
        <dbReference type="ChEBI" id="CHEBI:18420"/>
    </cofactor>
</comment>
<dbReference type="SUPFAM" id="SSF63867">
    <property type="entry name" value="MoeA C-terminal domain-like"/>
    <property type="match status" value="1"/>
</dbReference>
<dbReference type="GO" id="GO:0061599">
    <property type="term" value="F:molybdopterin molybdotransferase activity"/>
    <property type="evidence" value="ECO:0007669"/>
    <property type="project" value="UniProtKB-EC"/>
</dbReference>
<dbReference type="SUPFAM" id="SSF53218">
    <property type="entry name" value="Molybdenum cofactor biosynthesis proteins"/>
    <property type="match status" value="1"/>
</dbReference>
<dbReference type="InterPro" id="IPR036688">
    <property type="entry name" value="MoeA_C_domain_IV_sf"/>
</dbReference>
<evidence type="ECO:0000259" key="7">
    <source>
        <dbReference type="SMART" id="SM00852"/>
    </source>
</evidence>
<dbReference type="Pfam" id="PF03453">
    <property type="entry name" value="MoeA_N"/>
    <property type="match status" value="1"/>
</dbReference>
<keyword evidence="9" id="KW-1185">Reference proteome</keyword>
<dbReference type="CDD" id="cd00887">
    <property type="entry name" value="MoeA"/>
    <property type="match status" value="1"/>
</dbReference>
<evidence type="ECO:0000256" key="4">
    <source>
        <dbReference type="ARBA" id="ARBA00023150"/>
    </source>
</evidence>
<dbReference type="PROSITE" id="PS01079">
    <property type="entry name" value="MOCF_BIOSYNTHESIS_2"/>
    <property type="match status" value="1"/>
</dbReference>
<keyword evidence="4 6" id="KW-0501">Molybdenum cofactor biosynthesis</keyword>
<evidence type="ECO:0000313" key="9">
    <source>
        <dbReference type="Proteomes" id="UP001231124"/>
    </source>
</evidence>
<dbReference type="InterPro" id="IPR005110">
    <property type="entry name" value="MoeA_linker/N"/>
</dbReference>
<organism evidence="8 9">
    <name type="scientific">Methylobacterium aerolatum</name>
    <dbReference type="NCBI Taxonomy" id="418708"/>
    <lineage>
        <taxon>Bacteria</taxon>
        <taxon>Pseudomonadati</taxon>
        <taxon>Pseudomonadota</taxon>
        <taxon>Alphaproteobacteria</taxon>
        <taxon>Hyphomicrobiales</taxon>
        <taxon>Methylobacteriaceae</taxon>
        <taxon>Methylobacterium</taxon>
    </lineage>
</organism>
<keyword evidence="6" id="KW-0479">Metal-binding</keyword>
<protein>
    <recommendedName>
        <fullName evidence="6">Molybdopterin molybdenumtransferase</fullName>
        <ecNumber evidence="6">2.10.1.1</ecNumber>
    </recommendedName>
</protein>
<dbReference type="Gene3D" id="2.40.340.10">
    <property type="entry name" value="MoeA, C-terminal, domain IV"/>
    <property type="match status" value="1"/>
</dbReference>
<dbReference type="Gene3D" id="2.170.190.11">
    <property type="entry name" value="Molybdopterin biosynthesis moea protein, domain 3"/>
    <property type="match status" value="1"/>
</dbReference>
<dbReference type="Pfam" id="PF03454">
    <property type="entry name" value="MoeA_C"/>
    <property type="match status" value="1"/>
</dbReference>
<evidence type="ECO:0000256" key="2">
    <source>
        <dbReference type="ARBA" id="ARBA00005046"/>
    </source>
</evidence>
<dbReference type="SMART" id="SM00852">
    <property type="entry name" value="MoCF_biosynth"/>
    <property type="match status" value="1"/>
</dbReference>
<name>A0ABU0HYM6_9HYPH</name>
<dbReference type="SUPFAM" id="SSF63882">
    <property type="entry name" value="MoeA N-terminal region -like"/>
    <property type="match status" value="1"/>
</dbReference>
<evidence type="ECO:0000256" key="3">
    <source>
        <dbReference type="ARBA" id="ARBA00010763"/>
    </source>
</evidence>
<dbReference type="Gene3D" id="3.90.105.10">
    <property type="entry name" value="Molybdopterin biosynthesis moea protein, domain 2"/>
    <property type="match status" value="1"/>
</dbReference>
<dbReference type="EC" id="2.10.1.1" evidence="6"/>
<feature type="domain" description="MoaB/Mog" evidence="7">
    <location>
        <begin position="175"/>
        <end position="312"/>
    </location>
</feature>
<evidence type="ECO:0000256" key="1">
    <source>
        <dbReference type="ARBA" id="ARBA00002901"/>
    </source>
</evidence>